<evidence type="ECO:0000256" key="3">
    <source>
        <dbReference type="ARBA" id="ARBA00022448"/>
    </source>
</evidence>
<comment type="subcellular location">
    <subcellularLocation>
        <location evidence="1">Cell membrane</location>
        <topology evidence="1">Multi-pass membrane protein</topology>
    </subcellularLocation>
</comment>
<organism evidence="10 11">
    <name type="scientific">Tilletia horrida</name>
    <dbReference type="NCBI Taxonomy" id="155126"/>
    <lineage>
        <taxon>Eukaryota</taxon>
        <taxon>Fungi</taxon>
        <taxon>Dikarya</taxon>
        <taxon>Basidiomycota</taxon>
        <taxon>Ustilaginomycotina</taxon>
        <taxon>Exobasidiomycetes</taxon>
        <taxon>Tilletiales</taxon>
        <taxon>Tilletiaceae</taxon>
        <taxon>Tilletia</taxon>
    </lineage>
</organism>
<dbReference type="GO" id="GO:0005886">
    <property type="term" value="C:plasma membrane"/>
    <property type="evidence" value="ECO:0007669"/>
    <property type="project" value="UniProtKB-SubCell"/>
</dbReference>
<evidence type="ECO:0000256" key="8">
    <source>
        <dbReference type="SAM" id="MobiDB-lite"/>
    </source>
</evidence>
<evidence type="ECO:0000256" key="7">
    <source>
        <dbReference type="ARBA" id="ARBA00023136"/>
    </source>
</evidence>
<comment type="similarity">
    <text evidence="2">Belongs to the tellurite-resistance/dicarboxylate transporter (TDT) family.</text>
</comment>
<dbReference type="PANTHER" id="PTHR31686">
    <property type="match status" value="1"/>
</dbReference>
<feature type="transmembrane region" description="Helical" evidence="9">
    <location>
        <begin position="139"/>
        <end position="162"/>
    </location>
</feature>
<dbReference type="AlphaFoldDB" id="A0AAN6GT47"/>
<gene>
    <name evidence="10" type="primary">SSU1</name>
    <name evidence="10" type="ORF">OC846_002941</name>
</gene>
<dbReference type="InterPro" id="IPR051629">
    <property type="entry name" value="Sulfite_efflux_TDT"/>
</dbReference>
<dbReference type="Pfam" id="PF03595">
    <property type="entry name" value="SLAC1"/>
    <property type="match status" value="1"/>
</dbReference>
<evidence type="ECO:0000256" key="6">
    <source>
        <dbReference type="ARBA" id="ARBA00022989"/>
    </source>
</evidence>
<dbReference type="GO" id="GO:0000319">
    <property type="term" value="F:sulfite transmembrane transporter activity"/>
    <property type="evidence" value="ECO:0007669"/>
    <property type="project" value="TreeGrafter"/>
</dbReference>
<keyword evidence="4" id="KW-1003">Cell membrane</keyword>
<dbReference type="PANTHER" id="PTHR31686:SF1">
    <property type="entry name" value="SULFITE EFFLUX PUMP SSU1"/>
    <property type="match status" value="1"/>
</dbReference>
<protein>
    <submittedName>
        <fullName evidence="10">Plasma membrane sulfite pump involved in sulfite metabolism</fullName>
    </submittedName>
</protein>
<keyword evidence="3" id="KW-0813">Transport</keyword>
<evidence type="ECO:0000256" key="5">
    <source>
        <dbReference type="ARBA" id="ARBA00022692"/>
    </source>
</evidence>
<evidence type="ECO:0000256" key="9">
    <source>
        <dbReference type="SAM" id="Phobius"/>
    </source>
</evidence>
<reference evidence="10" key="1">
    <citation type="journal article" date="2023" name="PhytoFront">
        <title>Draft Genome Resources of Seven Strains of Tilletia horrida, Causal Agent of Kernel Smut of Rice.</title>
        <authorList>
            <person name="Khanal S."/>
            <person name="Antony Babu S."/>
            <person name="Zhou X.G."/>
        </authorList>
    </citation>
    <scope>NUCLEOTIDE SEQUENCE</scope>
    <source>
        <strain evidence="10">TX6</strain>
    </source>
</reference>
<dbReference type="EMBL" id="JAPDMZ010000064">
    <property type="protein sequence ID" value="KAK0552340.1"/>
    <property type="molecule type" value="Genomic_DNA"/>
</dbReference>
<feature type="compositionally biased region" description="Low complexity" evidence="8">
    <location>
        <begin position="273"/>
        <end position="291"/>
    </location>
</feature>
<dbReference type="Proteomes" id="UP001176517">
    <property type="component" value="Unassembled WGS sequence"/>
</dbReference>
<feature type="transmembrane region" description="Helical" evidence="9">
    <location>
        <begin position="196"/>
        <end position="216"/>
    </location>
</feature>
<evidence type="ECO:0000313" key="10">
    <source>
        <dbReference type="EMBL" id="KAK0552340.1"/>
    </source>
</evidence>
<proteinExistence type="inferred from homology"/>
<feature type="transmembrane region" description="Helical" evidence="9">
    <location>
        <begin position="169"/>
        <end position="190"/>
    </location>
</feature>
<sequence>MGSIVANAMIDAGVLAASQGLPDSAASWYSHARVQEIACYILLGIGLIPSLLWMPIYLARLYIHKLPTAVIVSSFVPVGCCGQGAFALLHIGRSLRRITVLTGATPLGGFEDGLGDVISPTSALAMADAIYALSQVGGLFLWGLGIVWMTFAVLSIADVLAVSEITLNLGLWASTFPVGTMAASAVQMGIEFDSTAFKIIGTVLSVIVIIDVAWIASITAWKGWTGELFHAQDLEDIGGEVPTSLPQSRKYAYQPRPVRMRRSRHSSGDVGPSSRSRSASSNRTRVNARAS</sequence>
<dbReference type="Gene3D" id="1.50.10.150">
    <property type="entry name" value="Voltage-dependent anion channel"/>
    <property type="match status" value="1"/>
</dbReference>
<accession>A0AAN6GT47</accession>
<dbReference type="InterPro" id="IPR004695">
    <property type="entry name" value="SLAC1/Mae1/Ssu1/TehA"/>
</dbReference>
<keyword evidence="5 9" id="KW-0812">Transmembrane</keyword>
<evidence type="ECO:0000313" key="11">
    <source>
        <dbReference type="Proteomes" id="UP001176517"/>
    </source>
</evidence>
<dbReference type="InterPro" id="IPR038665">
    <property type="entry name" value="Voltage-dep_anion_channel_sf"/>
</dbReference>
<feature type="region of interest" description="Disordered" evidence="8">
    <location>
        <begin position="240"/>
        <end position="291"/>
    </location>
</feature>
<keyword evidence="6 9" id="KW-1133">Transmembrane helix</keyword>
<feature type="transmembrane region" description="Helical" evidence="9">
    <location>
        <begin position="70"/>
        <end position="92"/>
    </location>
</feature>
<evidence type="ECO:0000256" key="2">
    <source>
        <dbReference type="ARBA" id="ARBA00008566"/>
    </source>
</evidence>
<feature type="transmembrane region" description="Helical" evidence="9">
    <location>
        <begin position="37"/>
        <end position="58"/>
    </location>
</feature>
<keyword evidence="11" id="KW-1185">Reference proteome</keyword>
<keyword evidence="7 9" id="KW-0472">Membrane</keyword>
<name>A0AAN6GT47_9BASI</name>
<evidence type="ECO:0000256" key="4">
    <source>
        <dbReference type="ARBA" id="ARBA00022475"/>
    </source>
</evidence>
<comment type="caution">
    <text evidence="10">The sequence shown here is derived from an EMBL/GenBank/DDBJ whole genome shotgun (WGS) entry which is preliminary data.</text>
</comment>
<evidence type="ECO:0000256" key="1">
    <source>
        <dbReference type="ARBA" id="ARBA00004651"/>
    </source>
</evidence>